<protein>
    <submittedName>
        <fullName evidence="2">Uncharacterized protein</fullName>
    </submittedName>
</protein>
<gene>
    <name evidence="2" type="ORF">MPH_03164</name>
</gene>
<dbReference type="HOGENOM" id="CLU_2812883_0_0_1"/>
<evidence type="ECO:0000256" key="1">
    <source>
        <dbReference type="SAM" id="SignalP"/>
    </source>
</evidence>
<accession>K2R9X5</accession>
<dbReference type="EMBL" id="AHHD01000163">
    <property type="protein sequence ID" value="EKG19301.1"/>
    <property type="molecule type" value="Genomic_DNA"/>
</dbReference>
<evidence type="ECO:0000313" key="3">
    <source>
        <dbReference type="Proteomes" id="UP000007129"/>
    </source>
</evidence>
<proteinExistence type="predicted"/>
<evidence type="ECO:0000313" key="2">
    <source>
        <dbReference type="EMBL" id="EKG19301.1"/>
    </source>
</evidence>
<sequence length="67" mass="7564">MKVIALITAAFAAVVAATASENDVEKRQTIDYDPCPNTKWWKEEGPCWGYNNDGTYFWKTEGPCWAC</sequence>
<reference evidence="2 3" key="1">
    <citation type="journal article" date="2012" name="BMC Genomics">
        <title>Tools to kill: Genome of one of the most destructive plant pathogenic fungi Macrophomina phaseolina.</title>
        <authorList>
            <person name="Islam M.S."/>
            <person name="Haque M.S."/>
            <person name="Islam M.M."/>
            <person name="Emdad E.M."/>
            <person name="Halim A."/>
            <person name="Hossen Q.M.M."/>
            <person name="Hossain M.Z."/>
            <person name="Ahmed B."/>
            <person name="Rahim S."/>
            <person name="Rahman M.S."/>
            <person name="Alam M.M."/>
            <person name="Hou S."/>
            <person name="Wan X."/>
            <person name="Saito J.A."/>
            <person name="Alam M."/>
        </authorList>
    </citation>
    <scope>NUCLEOTIDE SEQUENCE [LARGE SCALE GENOMIC DNA]</scope>
    <source>
        <strain evidence="2 3">MS6</strain>
    </source>
</reference>
<comment type="caution">
    <text evidence="2">The sequence shown here is derived from an EMBL/GenBank/DDBJ whole genome shotgun (WGS) entry which is preliminary data.</text>
</comment>
<dbReference type="VEuPathDB" id="FungiDB:MPH_03164"/>
<feature type="signal peptide" evidence="1">
    <location>
        <begin position="1"/>
        <end position="19"/>
    </location>
</feature>
<feature type="chain" id="PRO_5003864020" evidence="1">
    <location>
        <begin position="20"/>
        <end position="67"/>
    </location>
</feature>
<organism evidence="2 3">
    <name type="scientific">Macrophomina phaseolina (strain MS6)</name>
    <name type="common">Charcoal rot fungus</name>
    <dbReference type="NCBI Taxonomy" id="1126212"/>
    <lineage>
        <taxon>Eukaryota</taxon>
        <taxon>Fungi</taxon>
        <taxon>Dikarya</taxon>
        <taxon>Ascomycota</taxon>
        <taxon>Pezizomycotina</taxon>
        <taxon>Dothideomycetes</taxon>
        <taxon>Dothideomycetes incertae sedis</taxon>
        <taxon>Botryosphaeriales</taxon>
        <taxon>Botryosphaeriaceae</taxon>
        <taxon>Macrophomina</taxon>
    </lineage>
</organism>
<dbReference type="InParanoid" id="K2R9X5"/>
<dbReference type="Proteomes" id="UP000007129">
    <property type="component" value="Unassembled WGS sequence"/>
</dbReference>
<name>K2R9X5_MACPH</name>
<dbReference type="AlphaFoldDB" id="K2R9X5"/>
<keyword evidence="1" id="KW-0732">Signal</keyword>